<reference evidence="1" key="1">
    <citation type="journal article" date="2011" name="Genome Biol.">
        <title>The draft genome of the carcinogenic human liver fluke Clonorchis sinensis.</title>
        <authorList>
            <person name="Wang X."/>
            <person name="Chen W."/>
            <person name="Huang Y."/>
            <person name="Sun J."/>
            <person name="Men J."/>
            <person name="Liu H."/>
            <person name="Luo F."/>
            <person name="Guo L."/>
            <person name="Lv X."/>
            <person name="Deng C."/>
            <person name="Zhou C."/>
            <person name="Fan Y."/>
            <person name="Li X."/>
            <person name="Huang L."/>
            <person name="Hu Y."/>
            <person name="Liang C."/>
            <person name="Hu X."/>
            <person name="Xu J."/>
            <person name="Yu X."/>
        </authorList>
    </citation>
    <scope>NUCLEOTIDE SEQUENCE [LARGE SCALE GENOMIC DNA]</scope>
    <source>
        <strain evidence="1">Henan</strain>
    </source>
</reference>
<organism evidence="1 2">
    <name type="scientific">Clonorchis sinensis</name>
    <name type="common">Chinese liver fluke</name>
    <dbReference type="NCBI Taxonomy" id="79923"/>
    <lineage>
        <taxon>Eukaryota</taxon>
        <taxon>Metazoa</taxon>
        <taxon>Spiralia</taxon>
        <taxon>Lophotrochozoa</taxon>
        <taxon>Platyhelminthes</taxon>
        <taxon>Trematoda</taxon>
        <taxon>Digenea</taxon>
        <taxon>Opisthorchiida</taxon>
        <taxon>Opisthorchiata</taxon>
        <taxon>Opisthorchiidae</taxon>
        <taxon>Clonorchis</taxon>
    </lineage>
</organism>
<accession>G7YKZ5</accession>
<keyword evidence="2" id="KW-1185">Reference proteome</keyword>
<dbReference type="Proteomes" id="UP000008909">
    <property type="component" value="Unassembled WGS sequence"/>
</dbReference>
<name>G7YKZ5_CLOSI</name>
<gene>
    <name evidence="1" type="ORF">CLF_110646</name>
</gene>
<sequence>MSMYNVYVRVLLQLLYIGDCNAPKASWMELNRVGSSGHFGAAMTKIFERSAYRSTHRIPRGQQPPLLDLVITKERLFVEQAIINAPLRHNDHYVLTVDFICYWARNPEQPNADSKLPPCRLFRNGHL</sequence>
<evidence type="ECO:0000313" key="1">
    <source>
        <dbReference type="EMBL" id="GAA53626.1"/>
    </source>
</evidence>
<reference key="2">
    <citation type="submission" date="2011-10" db="EMBL/GenBank/DDBJ databases">
        <title>The genome and transcriptome sequence of Clonorchis sinensis provide insights into the carcinogenic liver fluke.</title>
        <authorList>
            <person name="Wang X."/>
            <person name="Huang Y."/>
            <person name="Chen W."/>
            <person name="Liu H."/>
            <person name="Guo L."/>
            <person name="Chen Y."/>
            <person name="Luo F."/>
            <person name="Zhou W."/>
            <person name="Sun J."/>
            <person name="Mao Q."/>
            <person name="Liang P."/>
            <person name="Zhou C."/>
            <person name="Tian Y."/>
            <person name="Men J."/>
            <person name="Lv X."/>
            <person name="Huang L."/>
            <person name="Zhou J."/>
            <person name="Hu Y."/>
            <person name="Li R."/>
            <person name="Zhang F."/>
            <person name="Lei H."/>
            <person name="Li X."/>
            <person name="Hu X."/>
            <person name="Liang C."/>
            <person name="Xu J."/>
            <person name="Wu Z."/>
            <person name="Yu X."/>
        </authorList>
    </citation>
    <scope>NUCLEOTIDE SEQUENCE</scope>
    <source>
        <strain>Henan</strain>
    </source>
</reference>
<dbReference type="AlphaFoldDB" id="G7YKZ5"/>
<dbReference type="EMBL" id="DF143546">
    <property type="protein sequence ID" value="GAA53626.1"/>
    <property type="molecule type" value="Genomic_DNA"/>
</dbReference>
<protein>
    <recommendedName>
        <fullName evidence="3">Endonuclease/exonuclease/phosphatase domain-containing protein</fullName>
    </recommendedName>
</protein>
<evidence type="ECO:0008006" key="3">
    <source>
        <dbReference type="Google" id="ProtNLM"/>
    </source>
</evidence>
<evidence type="ECO:0000313" key="2">
    <source>
        <dbReference type="Proteomes" id="UP000008909"/>
    </source>
</evidence>
<proteinExistence type="predicted"/>